<evidence type="ECO:0000313" key="2">
    <source>
        <dbReference type="Proteomes" id="UP000249464"/>
    </source>
</evidence>
<dbReference type="EMBL" id="FQNC01000013">
    <property type="protein sequence ID" value="SGY15180.1"/>
    <property type="molecule type" value="Genomic_DNA"/>
</dbReference>
<organism evidence="1 2">
    <name type="scientific">Microbotryum silenes-dioicae</name>
    <dbReference type="NCBI Taxonomy" id="796604"/>
    <lineage>
        <taxon>Eukaryota</taxon>
        <taxon>Fungi</taxon>
        <taxon>Dikarya</taxon>
        <taxon>Basidiomycota</taxon>
        <taxon>Pucciniomycotina</taxon>
        <taxon>Microbotryomycetes</taxon>
        <taxon>Microbotryales</taxon>
        <taxon>Microbotryaceae</taxon>
        <taxon>Microbotryum</taxon>
    </lineage>
</organism>
<dbReference type="AlphaFoldDB" id="A0A2X0LVZ2"/>
<dbReference type="Proteomes" id="UP000249464">
    <property type="component" value="Unassembled WGS sequence"/>
</dbReference>
<protein>
    <submittedName>
        <fullName evidence="1">BQ5605_C013g07279 protein</fullName>
    </submittedName>
</protein>
<gene>
    <name evidence="1" type="primary">BQ5605_C013g07279</name>
    <name evidence="1" type="ORF">BQ5605_C013G07279</name>
</gene>
<keyword evidence="2" id="KW-1185">Reference proteome</keyword>
<evidence type="ECO:0000313" key="1">
    <source>
        <dbReference type="EMBL" id="SGY15180.1"/>
    </source>
</evidence>
<accession>A0A2X0LVZ2</accession>
<reference evidence="1 2" key="1">
    <citation type="submission" date="2016-11" db="EMBL/GenBank/DDBJ databases">
        <authorList>
            <person name="Jaros S."/>
            <person name="Januszkiewicz K."/>
            <person name="Wedrychowicz H."/>
        </authorList>
    </citation>
    <scope>NUCLEOTIDE SEQUENCE [LARGE SCALE GENOMIC DNA]</scope>
</reference>
<name>A0A2X0LVZ2_9BASI</name>
<sequence>MAPLLDVRVSELFASSFDKSDTRIQLSWSTDEPLELESFARPLDALRDKLKIVEQSLRHVGKATSLSLSAAFRCRIWRHINHAERMRLVVLNQRPIVRALEVMPSLLVEEQLLI</sequence>
<proteinExistence type="predicted"/>